<dbReference type="Gene3D" id="3.30.70.1560">
    <property type="entry name" value="Alpha-L RNA-binding motif"/>
    <property type="match status" value="1"/>
</dbReference>
<dbReference type="PROSITE" id="PS50889">
    <property type="entry name" value="S4"/>
    <property type="match status" value="1"/>
</dbReference>
<dbReference type="SUPFAM" id="SSF55120">
    <property type="entry name" value="Pseudouridine synthase"/>
    <property type="match status" value="1"/>
</dbReference>
<protein>
    <recommendedName>
        <fullName evidence="4">RNA-binding S4 domain-containing protein</fullName>
    </recommendedName>
</protein>
<comment type="similarity">
    <text evidence="1">Belongs to the pseudouridine synthase RsuA family.</text>
</comment>
<sequence length="277" mass="30999">MKTEKLQKVLASRGVGSRREMERWIQAGRVVVDGRVATLGQRVTEVENIVVDGRELAARKSTPTRVLLMNKRVGTIVSAAPTDNLASVFDQLPVLSGGRWISVGRLDVNTSGLLLFVNDGLLAHRLMHPSTGIDREYAVRVEGKLEEMGIQRLKNGVLIDGEMGRFSDIRYYNGQGSNHWYHVVLMEGRNREVRLLFASQGVKVTRLKRVRFGPVVLPSSLRRGQLMELRSDDVRRICDLLKVGFVRSDSNKSKKFNAGNSVLIPYPGLLVPKVDRN</sequence>
<dbReference type="Pfam" id="PF01479">
    <property type="entry name" value="S4"/>
    <property type="match status" value="1"/>
</dbReference>
<dbReference type="NCBIfam" id="TIGR00093">
    <property type="entry name" value="pseudouridine synthase"/>
    <property type="match status" value="1"/>
</dbReference>
<dbReference type="SUPFAM" id="SSF55174">
    <property type="entry name" value="Alpha-L RNA-binding motif"/>
    <property type="match status" value="1"/>
</dbReference>
<dbReference type="AlphaFoldDB" id="A0A381VIL9"/>
<evidence type="ECO:0000256" key="3">
    <source>
        <dbReference type="ARBA" id="ARBA00023235"/>
    </source>
</evidence>
<gene>
    <name evidence="5" type="ORF">METZ01_LOCUS92715</name>
</gene>
<dbReference type="GO" id="GO:0003723">
    <property type="term" value="F:RNA binding"/>
    <property type="evidence" value="ECO:0007669"/>
    <property type="project" value="UniProtKB-KW"/>
</dbReference>
<evidence type="ECO:0000256" key="2">
    <source>
        <dbReference type="ARBA" id="ARBA00022884"/>
    </source>
</evidence>
<dbReference type="InterPro" id="IPR006145">
    <property type="entry name" value="PsdUridine_synth_RsuA/RluA"/>
</dbReference>
<dbReference type="GO" id="GO:0009982">
    <property type="term" value="F:pseudouridine synthase activity"/>
    <property type="evidence" value="ECO:0007669"/>
    <property type="project" value="InterPro"/>
</dbReference>
<dbReference type="InterPro" id="IPR020094">
    <property type="entry name" value="TruA/RsuA/RluB/E/F_N"/>
</dbReference>
<proteinExistence type="inferred from homology"/>
<feature type="domain" description="RNA-binding S4" evidence="4">
    <location>
        <begin position="4"/>
        <end position="62"/>
    </location>
</feature>
<dbReference type="Gene3D" id="3.10.290.10">
    <property type="entry name" value="RNA-binding S4 domain"/>
    <property type="match status" value="1"/>
</dbReference>
<evidence type="ECO:0000256" key="1">
    <source>
        <dbReference type="ARBA" id="ARBA00008348"/>
    </source>
</evidence>
<dbReference type="PANTHER" id="PTHR47683:SF3">
    <property type="entry name" value="RIBOSOMAL LARGE SUBUNIT PSEUDOURIDINE SYNTHASE B"/>
    <property type="match status" value="1"/>
</dbReference>
<dbReference type="InterPro" id="IPR002942">
    <property type="entry name" value="S4_RNA-bd"/>
</dbReference>
<name>A0A381VIL9_9ZZZZ</name>
<dbReference type="InterPro" id="IPR036986">
    <property type="entry name" value="S4_RNA-bd_sf"/>
</dbReference>
<dbReference type="EMBL" id="UINC01008868">
    <property type="protein sequence ID" value="SVA39861.1"/>
    <property type="molecule type" value="Genomic_DNA"/>
</dbReference>
<dbReference type="SMART" id="SM00363">
    <property type="entry name" value="S4"/>
    <property type="match status" value="1"/>
</dbReference>
<dbReference type="GO" id="GO:0006364">
    <property type="term" value="P:rRNA processing"/>
    <property type="evidence" value="ECO:0007669"/>
    <property type="project" value="UniProtKB-ARBA"/>
</dbReference>
<accession>A0A381VIL9</accession>
<keyword evidence="3" id="KW-0413">Isomerase</keyword>
<dbReference type="GO" id="GO:0001522">
    <property type="term" value="P:pseudouridine synthesis"/>
    <property type="evidence" value="ECO:0007669"/>
    <property type="project" value="InterPro"/>
</dbReference>
<evidence type="ECO:0000259" key="4">
    <source>
        <dbReference type="SMART" id="SM00363"/>
    </source>
</evidence>
<dbReference type="FunFam" id="3.30.70.1560:FF:000001">
    <property type="entry name" value="Pseudouridine synthase"/>
    <property type="match status" value="1"/>
</dbReference>
<evidence type="ECO:0000313" key="5">
    <source>
        <dbReference type="EMBL" id="SVA39861.1"/>
    </source>
</evidence>
<reference evidence="5" key="1">
    <citation type="submission" date="2018-05" db="EMBL/GenBank/DDBJ databases">
        <authorList>
            <person name="Lanie J.A."/>
            <person name="Ng W.-L."/>
            <person name="Kazmierczak K.M."/>
            <person name="Andrzejewski T.M."/>
            <person name="Davidsen T.M."/>
            <person name="Wayne K.J."/>
            <person name="Tettelin H."/>
            <person name="Glass J.I."/>
            <person name="Rusch D."/>
            <person name="Podicherti R."/>
            <person name="Tsui H.-C.T."/>
            <person name="Winkler M.E."/>
        </authorList>
    </citation>
    <scope>NUCLEOTIDE SEQUENCE</scope>
</reference>
<dbReference type="Pfam" id="PF00849">
    <property type="entry name" value="PseudoU_synth_2"/>
    <property type="match status" value="1"/>
</dbReference>
<dbReference type="CDD" id="cd00165">
    <property type="entry name" value="S4"/>
    <property type="match status" value="1"/>
</dbReference>
<organism evidence="5">
    <name type="scientific">marine metagenome</name>
    <dbReference type="NCBI Taxonomy" id="408172"/>
    <lineage>
        <taxon>unclassified sequences</taxon>
        <taxon>metagenomes</taxon>
        <taxon>ecological metagenomes</taxon>
    </lineage>
</organism>
<dbReference type="InterPro" id="IPR020103">
    <property type="entry name" value="PsdUridine_synth_cat_dom_sf"/>
</dbReference>
<dbReference type="Gene3D" id="3.30.70.580">
    <property type="entry name" value="Pseudouridine synthase I, catalytic domain, N-terminal subdomain"/>
    <property type="match status" value="1"/>
</dbReference>
<dbReference type="InterPro" id="IPR000748">
    <property type="entry name" value="PsdUridine_synth_RsuA/RluB/E/F"/>
</dbReference>
<dbReference type="InterPro" id="IPR042092">
    <property type="entry name" value="PsdUridine_s_RsuA/RluB/E/F_cat"/>
</dbReference>
<dbReference type="PANTHER" id="PTHR47683">
    <property type="entry name" value="PSEUDOURIDINE SYNTHASE FAMILY PROTEIN-RELATED"/>
    <property type="match status" value="1"/>
</dbReference>
<keyword evidence="2" id="KW-0694">RNA-binding</keyword>
<dbReference type="FunFam" id="3.10.290.10:FF:000003">
    <property type="entry name" value="Pseudouridine synthase"/>
    <property type="match status" value="1"/>
</dbReference>
<dbReference type="InterPro" id="IPR050343">
    <property type="entry name" value="RsuA_PseudoU_synthase"/>
</dbReference>
<dbReference type="GO" id="GO:0005829">
    <property type="term" value="C:cytosol"/>
    <property type="evidence" value="ECO:0007669"/>
    <property type="project" value="UniProtKB-ARBA"/>
</dbReference>